<keyword evidence="2" id="KW-0732">Signal</keyword>
<reference evidence="3 4" key="1">
    <citation type="journal article" date="2016" name="Nat. Commun.">
        <title>Thousands of microbial genomes shed light on interconnected biogeochemical processes in an aquifer system.</title>
        <authorList>
            <person name="Anantharaman K."/>
            <person name="Brown C.T."/>
            <person name="Hug L.A."/>
            <person name="Sharon I."/>
            <person name="Castelle C.J."/>
            <person name="Probst A.J."/>
            <person name="Thomas B.C."/>
            <person name="Singh A."/>
            <person name="Wilkins M.J."/>
            <person name="Karaoz U."/>
            <person name="Brodie E.L."/>
            <person name="Williams K.H."/>
            <person name="Hubbard S.S."/>
            <person name="Banfield J.F."/>
        </authorList>
    </citation>
    <scope>NUCLEOTIDE SEQUENCE [LARGE SCALE GENOMIC DNA]</scope>
</reference>
<keyword evidence="1" id="KW-0812">Transmembrane</keyword>
<evidence type="ECO:0000313" key="4">
    <source>
        <dbReference type="Proteomes" id="UP000176855"/>
    </source>
</evidence>
<comment type="caution">
    <text evidence="3">The sequence shown here is derived from an EMBL/GenBank/DDBJ whole genome shotgun (WGS) entry which is preliminary data.</text>
</comment>
<sequence length="117" mass="12515">MISKITKKLTAMAGMLLLMMPALSLAAIPKEGGISSIGAIVYNLLLPIWEAFIGFAIVAFIIAGFKFLTAQGNPAELSIARKAVIWGMVGVTVAILGFSIQDIIEKNLTGTNYWSQQ</sequence>
<protein>
    <submittedName>
        <fullName evidence="3">Uncharacterized protein</fullName>
    </submittedName>
</protein>
<feature type="transmembrane region" description="Helical" evidence="1">
    <location>
        <begin position="36"/>
        <end position="62"/>
    </location>
</feature>
<proteinExistence type="predicted"/>
<name>A0A1G2HNG3_9BACT</name>
<gene>
    <name evidence="3" type="ORF">A2730_02995</name>
</gene>
<evidence type="ECO:0000313" key="3">
    <source>
        <dbReference type="EMBL" id="OGZ64037.1"/>
    </source>
</evidence>
<evidence type="ECO:0000256" key="2">
    <source>
        <dbReference type="SAM" id="SignalP"/>
    </source>
</evidence>
<dbReference type="Proteomes" id="UP000176855">
    <property type="component" value="Unassembled WGS sequence"/>
</dbReference>
<dbReference type="STRING" id="1802202.A2730_02995"/>
<feature type="chain" id="PRO_5009583139" evidence="2">
    <location>
        <begin position="27"/>
        <end position="117"/>
    </location>
</feature>
<accession>A0A1G2HNG3</accession>
<evidence type="ECO:0000256" key="1">
    <source>
        <dbReference type="SAM" id="Phobius"/>
    </source>
</evidence>
<feature type="signal peptide" evidence="2">
    <location>
        <begin position="1"/>
        <end position="26"/>
    </location>
</feature>
<dbReference type="EMBL" id="MHOO01000009">
    <property type="protein sequence ID" value="OGZ64037.1"/>
    <property type="molecule type" value="Genomic_DNA"/>
</dbReference>
<dbReference type="AlphaFoldDB" id="A0A1G2HNG3"/>
<feature type="transmembrane region" description="Helical" evidence="1">
    <location>
        <begin position="83"/>
        <end position="104"/>
    </location>
</feature>
<keyword evidence="1" id="KW-1133">Transmembrane helix</keyword>
<keyword evidence="1" id="KW-0472">Membrane</keyword>
<organism evidence="3 4">
    <name type="scientific">Candidatus Staskawiczbacteria bacterium RIFCSPHIGHO2_01_FULL_39_25</name>
    <dbReference type="NCBI Taxonomy" id="1802202"/>
    <lineage>
        <taxon>Bacteria</taxon>
        <taxon>Candidatus Staskawicziibacteriota</taxon>
    </lineage>
</organism>